<evidence type="ECO:0008006" key="5">
    <source>
        <dbReference type="Google" id="ProtNLM"/>
    </source>
</evidence>
<proteinExistence type="predicted"/>
<evidence type="ECO:0000313" key="4">
    <source>
        <dbReference type="Proteomes" id="UP000617145"/>
    </source>
</evidence>
<dbReference type="Proteomes" id="UP000617145">
    <property type="component" value="Unassembled WGS sequence"/>
</dbReference>
<reference evidence="3" key="1">
    <citation type="journal article" date="2014" name="Int. J. Syst. Evol. Microbiol.">
        <title>Complete genome sequence of Corynebacterium casei LMG S-19264T (=DSM 44701T), isolated from a smear-ripened cheese.</title>
        <authorList>
            <consortium name="US DOE Joint Genome Institute (JGI-PGF)"/>
            <person name="Walter F."/>
            <person name="Albersmeier A."/>
            <person name="Kalinowski J."/>
            <person name="Ruckert C."/>
        </authorList>
    </citation>
    <scope>NUCLEOTIDE SEQUENCE</scope>
    <source>
        <strain evidence="3">CGMCC 1.15762</strain>
    </source>
</reference>
<organism evidence="3 4">
    <name type="scientific">Salipiger pallidus</name>
    <dbReference type="NCBI Taxonomy" id="1775170"/>
    <lineage>
        <taxon>Bacteria</taxon>
        <taxon>Pseudomonadati</taxon>
        <taxon>Pseudomonadota</taxon>
        <taxon>Alphaproteobacteria</taxon>
        <taxon>Rhodobacterales</taxon>
        <taxon>Roseobacteraceae</taxon>
        <taxon>Salipiger</taxon>
    </lineage>
</organism>
<evidence type="ECO:0000256" key="1">
    <source>
        <dbReference type="SAM" id="Coils"/>
    </source>
</evidence>
<sequence>MNTTELAKELGVTKGRISQYVSQGKLDGCYTGDGRARRFNVEKVRAALDHRLDPGQMLGNGAGTKERIRDPQPAAASPREGQLAPRDPDRYELARIQKVEEEARRLRRQNQLEEGSMVLADNAAREAARALSKELAQIEDLLKRGARSLADELGVDFKQARKILLDHWREHRTRRARALQDEADAADLSDDDREADF</sequence>
<evidence type="ECO:0000256" key="2">
    <source>
        <dbReference type="SAM" id="MobiDB-lite"/>
    </source>
</evidence>
<dbReference type="AlphaFoldDB" id="A0A8J2ZGL9"/>
<protein>
    <recommendedName>
        <fullName evidence="5">Helix-turn-helix domain-containing protein</fullName>
    </recommendedName>
</protein>
<evidence type="ECO:0000313" key="3">
    <source>
        <dbReference type="EMBL" id="GGG59830.1"/>
    </source>
</evidence>
<feature type="compositionally biased region" description="Acidic residues" evidence="2">
    <location>
        <begin position="181"/>
        <end position="197"/>
    </location>
</feature>
<name>A0A8J2ZGL9_9RHOB</name>
<keyword evidence="1" id="KW-0175">Coiled coil</keyword>
<feature type="coiled-coil region" evidence="1">
    <location>
        <begin position="96"/>
        <end position="144"/>
    </location>
</feature>
<comment type="caution">
    <text evidence="3">The sequence shown here is derived from an EMBL/GenBank/DDBJ whole genome shotgun (WGS) entry which is preliminary data.</text>
</comment>
<reference evidence="3" key="2">
    <citation type="submission" date="2020-09" db="EMBL/GenBank/DDBJ databases">
        <authorList>
            <person name="Sun Q."/>
            <person name="Zhou Y."/>
        </authorList>
    </citation>
    <scope>NUCLEOTIDE SEQUENCE</scope>
    <source>
        <strain evidence="3">CGMCC 1.15762</strain>
    </source>
</reference>
<accession>A0A8J2ZGL9</accession>
<dbReference type="RefSeq" id="WP_188788004.1">
    <property type="nucleotide sequence ID" value="NZ_BMJV01000001.1"/>
</dbReference>
<feature type="region of interest" description="Disordered" evidence="2">
    <location>
        <begin position="52"/>
        <end position="89"/>
    </location>
</feature>
<gene>
    <name evidence="3" type="ORF">GCM10011415_02240</name>
</gene>
<feature type="region of interest" description="Disordered" evidence="2">
    <location>
        <begin position="175"/>
        <end position="197"/>
    </location>
</feature>
<keyword evidence="4" id="KW-1185">Reference proteome</keyword>
<dbReference type="EMBL" id="BMJV01000001">
    <property type="protein sequence ID" value="GGG59830.1"/>
    <property type="molecule type" value="Genomic_DNA"/>
</dbReference>